<dbReference type="AlphaFoldDB" id="A0A246I5J1"/>
<reference evidence="1 2" key="1">
    <citation type="submission" date="2017-06" db="EMBL/GenBank/DDBJ databases">
        <authorList>
            <person name="Kim H.J."/>
            <person name="Triplett B.A."/>
        </authorList>
    </citation>
    <scope>NUCLEOTIDE SEQUENCE [LARGE SCALE GENOMIC DNA]</scope>
    <source>
        <strain evidence="1 2">594</strain>
    </source>
</reference>
<evidence type="ECO:0000313" key="2">
    <source>
        <dbReference type="Proteomes" id="UP000197090"/>
    </source>
</evidence>
<dbReference type="Proteomes" id="UP000197090">
    <property type="component" value="Unassembled WGS sequence"/>
</dbReference>
<name>A0A246I5J1_STEMA</name>
<proteinExistence type="predicted"/>
<gene>
    <name evidence="1" type="ORF">CEE63_11670</name>
</gene>
<comment type="caution">
    <text evidence="1">The sequence shown here is derived from an EMBL/GenBank/DDBJ whole genome shotgun (WGS) entry which is preliminary data.</text>
</comment>
<sequence>MTMTAAAKKIRAKRARRPIYMVVTKLIDPATGELVGALVPAHEVDQRLMRERKFKVGREVRAELKQPREGWQHRLVHKIGQLMVDNVEGWEQLGSHDAVKRLQRESGTCCEEMEIDVPGVGRLMVKQAESLSFDEMEQDRFQVLFDGITEHIGQRYTHVMLDDVRAEFWDMAGQNRRVA</sequence>
<evidence type="ECO:0000313" key="1">
    <source>
        <dbReference type="EMBL" id="OWQ73806.1"/>
    </source>
</evidence>
<dbReference type="EMBL" id="NIVX01000076">
    <property type="protein sequence ID" value="OWQ73806.1"/>
    <property type="molecule type" value="Genomic_DNA"/>
</dbReference>
<dbReference type="RefSeq" id="WP_088497125.1">
    <property type="nucleotide sequence ID" value="NZ_NIVX01000076.1"/>
</dbReference>
<organism evidence="1 2">
    <name type="scientific">Stenotrophomonas maltophilia</name>
    <name type="common">Pseudomonas maltophilia</name>
    <name type="synonym">Xanthomonas maltophilia</name>
    <dbReference type="NCBI Taxonomy" id="40324"/>
    <lineage>
        <taxon>Bacteria</taxon>
        <taxon>Pseudomonadati</taxon>
        <taxon>Pseudomonadota</taxon>
        <taxon>Gammaproteobacteria</taxon>
        <taxon>Lysobacterales</taxon>
        <taxon>Lysobacteraceae</taxon>
        <taxon>Stenotrophomonas</taxon>
        <taxon>Stenotrophomonas maltophilia group</taxon>
    </lineage>
</organism>
<accession>A0A246I5J1</accession>
<protein>
    <submittedName>
        <fullName evidence="1">Uncharacterized protein</fullName>
    </submittedName>
</protein>